<dbReference type="GO" id="GO:0051999">
    <property type="term" value="P:mannosyl-inositol phosphorylceramide biosynthetic process"/>
    <property type="evidence" value="ECO:0007669"/>
    <property type="project" value="TreeGrafter"/>
</dbReference>
<organism evidence="5 6">
    <name type="scientific">Malassezia caprae</name>
    <dbReference type="NCBI Taxonomy" id="1381934"/>
    <lineage>
        <taxon>Eukaryota</taxon>
        <taxon>Fungi</taxon>
        <taxon>Dikarya</taxon>
        <taxon>Basidiomycota</taxon>
        <taxon>Ustilaginomycotina</taxon>
        <taxon>Malasseziomycetes</taxon>
        <taxon>Malasseziales</taxon>
        <taxon>Malasseziaceae</taxon>
        <taxon>Malassezia</taxon>
    </lineage>
</organism>
<sequence>MRGLSRRASSVLLRLFAVFLLGTMAFLALVRSYFHVDASAYILPTELGTWAEIRADARPGLLDGHAPEEHVQQPEEKVPRIIHQTWKTEELPPRWKEVREACRAMMSDYQYMLWTDASSREFIAREYPWFLETFDSYPYNIQRADAIRYFVLHKYGGVYMDLDIGCRRRLDSLLRFEVVVPKTIPVGVSNDLMFSVPQHPYMESLIHSLKSFHHNYLTHYATVMFSTGPMFVSAMYRQFVNGHVAAAPSTPSAAERGFSGVRVLPKSLYGKNLAEDEAPDSFFLHMYGSSWHANDAGFLIFLRKYGYALIALGLLLVLVGTRRTCMSALTTAAQAFTSLVARVWMREARSSNEEEWIHLTDPDGKPTASPQKRGPVPTVSLSSPSSAEAGVALHDAESAAKQSSAPRGRRSSSPLPDYCLPEPDTLPDLPTQADGLSDTGSRTSLQRLRQFSGRTLTMGSMLSLVPPSLRRSSPELLEPPPSQSLTSVGVEGGQSRPTLPNIASDEYSAEWQNLLNRWDGQGATSPFMSPTSPQPPTPTLIEASDAPMIGPPAGGLMRRSQLLDVHRAMTPALTAPLEDAEPRHNTHLAPV</sequence>
<feature type="region of interest" description="Disordered" evidence="3">
    <location>
        <begin position="467"/>
        <end position="497"/>
    </location>
</feature>
<dbReference type="Pfam" id="PF04488">
    <property type="entry name" value="Gly_transf_sug"/>
    <property type="match status" value="1"/>
</dbReference>
<feature type="compositionally biased region" description="Low complexity" evidence="3">
    <location>
        <begin position="375"/>
        <end position="386"/>
    </location>
</feature>
<evidence type="ECO:0000313" key="5">
    <source>
        <dbReference type="EMBL" id="WFD19266.1"/>
    </source>
</evidence>
<name>A0AAF0IV29_9BASI</name>
<keyword evidence="4" id="KW-1133">Transmembrane helix</keyword>
<feature type="transmembrane region" description="Helical" evidence="4">
    <location>
        <begin position="12"/>
        <end position="34"/>
    </location>
</feature>
<dbReference type="EMBL" id="CP119910">
    <property type="protein sequence ID" value="WFD19266.1"/>
    <property type="molecule type" value="Genomic_DNA"/>
</dbReference>
<dbReference type="InterPro" id="IPR051706">
    <property type="entry name" value="Glycosyltransferase_domain"/>
</dbReference>
<evidence type="ECO:0000256" key="1">
    <source>
        <dbReference type="ARBA" id="ARBA00009003"/>
    </source>
</evidence>
<dbReference type="SUPFAM" id="SSF53448">
    <property type="entry name" value="Nucleotide-diphospho-sugar transferases"/>
    <property type="match status" value="1"/>
</dbReference>
<dbReference type="Gene3D" id="3.90.550.20">
    <property type="match status" value="1"/>
</dbReference>
<dbReference type="PANTHER" id="PTHR32385:SF15">
    <property type="entry name" value="INOSITOL PHOSPHOCERAMIDE MANNOSYLTRANSFERASE 1"/>
    <property type="match status" value="1"/>
</dbReference>
<accession>A0AAF0IV29</accession>
<evidence type="ECO:0008006" key="7">
    <source>
        <dbReference type="Google" id="ProtNLM"/>
    </source>
</evidence>
<keyword evidence="4" id="KW-0812">Transmembrane</keyword>
<feature type="compositionally biased region" description="Basic and acidic residues" evidence="3">
    <location>
        <begin position="354"/>
        <end position="364"/>
    </location>
</feature>
<protein>
    <recommendedName>
        <fullName evidence="7">Mannosyl phosphorylinositol ceramide synthase SUR1</fullName>
    </recommendedName>
</protein>
<dbReference type="AlphaFoldDB" id="A0AAF0IV29"/>
<dbReference type="GO" id="GO:0016020">
    <property type="term" value="C:membrane"/>
    <property type="evidence" value="ECO:0007669"/>
    <property type="project" value="GOC"/>
</dbReference>
<comment type="similarity">
    <text evidence="1">Belongs to the glycosyltransferase 32 family.</text>
</comment>
<feature type="compositionally biased region" description="Low complexity" evidence="3">
    <location>
        <begin position="467"/>
        <end position="476"/>
    </location>
</feature>
<dbReference type="InterPro" id="IPR007577">
    <property type="entry name" value="GlycoTrfase_DXD_sugar-bd_CS"/>
</dbReference>
<evidence type="ECO:0000313" key="6">
    <source>
        <dbReference type="Proteomes" id="UP001220961"/>
    </source>
</evidence>
<evidence type="ECO:0000256" key="4">
    <source>
        <dbReference type="SAM" id="Phobius"/>
    </source>
</evidence>
<proteinExistence type="inferred from homology"/>
<dbReference type="PANTHER" id="PTHR32385">
    <property type="entry name" value="MANNOSYL PHOSPHORYLINOSITOL CERAMIDE SYNTHASE"/>
    <property type="match status" value="1"/>
</dbReference>
<keyword evidence="4" id="KW-0472">Membrane</keyword>
<keyword evidence="6" id="KW-1185">Reference proteome</keyword>
<gene>
    <name evidence="5" type="ORF">MCAP1_001489</name>
</gene>
<evidence type="ECO:0000256" key="3">
    <source>
        <dbReference type="SAM" id="MobiDB-lite"/>
    </source>
</evidence>
<dbReference type="FunFam" id="3.90.550.20:FF:000005">
    <property type="entry name" value="Unplaced genomic scaffold supercont1.17, whole genome shotgun sequence"/>
    <property type="match status" value="1"/>
</dbReference>
<dbReference type="GO" id="GO:0000030">
    <property type="term" value="F:mannosyltransferase activity"/>
    <property type="evidence" value="ECO:0007669"/>
    <property type="project" value="TreeGrafter"/>
</dbReference>
<reference evidence="5" key="1">
    <citation type="submission" date="2023-03" db="EMBL/GenBank/DDBJ databases">
        <title>Mating type loci evolution in Malassezia.</title>
        <authorList>
            <person name="Coelho M.A."/>
        </authorList>
    </citation>
    <scope>NUCLEOTIDE SEQUENCE</scope>
    <source>
        <strain evidence="5">CBS 10434</strain>
    </source>
</reference>
<keyword evidence="2" id="KW-0808">Transferase</keyword>
<feature type="compositionally biased region" description="Low complexity" evidence="3">
    <location>
        <begin position="403"/>
        <end position="431"/>
    </location>
</feature>
<dbReference type="InterPro" id="IPR029044">
    <property type="entry name" value="Nucleotide-diphossugar_trans"/>
</dbReference>
<evidence type="ECO:0000256" key="2">
    <source>
        <dbReference type="ARBA" id="ARBA00022679"/>
    </source>
</evidence>
<feature type="region of interest" description="Disordered" evidence="3">
    <location>
        <begin position="354"/>
        <end position="442"/>
    </location>
</feature>
<dbReference type="Proteomes" id="UP001220961">
    <property type="component" value="Chromosome 3"/>
</dbReference>